<dbReference type="InterPro" id="IPR013324">
    <property type="entry name" value="RNA_pol_sigma_r3/r4-like"/>
</dbReference>
<evidence type="ECO:0000256" key="3">
    <source>
        <dbReference type="ARBA" id="ARBA00023082"/>
    </source>
</evidence>
<comment type="caution">
    <text evidence="6">The sequence shown here is derived from an EMBL/GenBank/DDBJ whole genome shotgun (WGS) entry which is preliminary data.</text>
</comment>
<dbReference type="InterPro" id="IPR039425">
    <property type="entry name" value="RNA_pol_sigma-70-like"/>
</dbReference>
<accession>A0A0J7XIX7</accession>
<dbReference type="CDD" id="cd06171">
    <property type="entry name" value="Sigma70_r4"/>
    <property type="match status" value="1"/>
</dbReference>
<gene>
    <name evidence="6" type="ORF">V474_02730</name>
</gene>
<evidence type="ECO:0000313" key="7">
    <source>
        <dbReference type="Proteomes" id="UP000052268"/>
    </source>
</evidence>
<evidence type="ECO:0000256" key="2">
    <source>
        <dbReference type="ARBA" id="ARBA00023015"/>
    </source>
</evidence>
<keyword evidence="3" id="KW-0731">Sigma factor</keyword>
<dbReference type="InterPro" id="IPR013325">
    <property type="entry name" value="RNA_pol_sigma_r2"/>
</dbReference>
<organism evidence="6 7">
    <name type="scientific">Novosphingobium barchaimii LL02</name>
    <dbReference type="NCBI Taxonomy" id="1114963"/>
    <lineage>
        <taxon>Bacteria</taxon>
        <taxon>Pseudomonadati</taxon>
        <taxon>Pseudomonadota</taxon>
        <taxon>Alphaproteobacteria</taxon>
        <taxon>Sphingomonadales</taxon>
        <taxon>Sphingomonadaceae</taxon>
        <taxon>Novosphingobium</taxon>
    </lineage>
</organism>
<dbReference type="PANTHER" id="PTHR43133">
    <property type="entry name" value="RNA POLYMERASE ECF-TYPE SIGMA FACTO"/>
    <property type="match status" value="1"/>
</dbReference>
<dbReference type="InterPro" id="IPR036388">
    <property type="entry name" value="WH-like_DNA-bd_sf"/>
</dbReference>
<dbReference type="NCBIfam" id="TIGR02937">
    <property type="entry name" value="sigma70-ECF"/>
    <property type="match status" value="1"/>
</dbReference>
<dbReference type="InterPro" id="IPR014284">
    <property type="entry name" value="RNA_pol_sigma-70_dom"/>
</dbReference>
<dbReference type="AlphaFoldDB" id="A0A0J7XIX7"/>
<comment type="similarity">
    <text evidence="1">Belongs to the sigma-70 factor family. ECF subfamily.</text>
</comment>
<dbReference type="PANTHER" id="PTHR43133:SF63">
    <property type="entry name" value="RNA POLYMERASE SIGMA FACTOR FECI-RELATED"/>
    <property type="match status" value="1"/>
</dbReference>
<reference evidence="6 7" key="1">
    <citation type="journal article" date="2015" name="G3 (Bethesda)">
        <title>Insights into Ongoing Evolution of the Hexachlorocyclohexane Catabolic Pathway from Comparative Genomics of Ten Sphingomonadaceae Strains.</title>
        <authorList>
            <person name="Pearce S.L."/>
            <person name="Oakeshott J.G."/>
            <person name="Pandey G."/>
        </authorList>
    </citation>
    <scope>NUCLEOTIDE SEQUENCE [LARGE SCALE GENOMIC DNA]</scope>
    <source>
        <strain evidence="6 7">LL02</strain>
    </source>
</reference>
<dbReference type="GO" id="GO:0016987">
    <property type="term" value="F:sigma factor activity"/>
    <property type="evidence" value="ECO:0007669"/>
    <property type="project" value="UniProtKB-KW"/>
</dbReference>
<evidence type="ECO:0000256" key="4">
    <source>
        <dbReference type="ARBA" id="ARBA00023163"/>
    </source>
</evidence>
<name>A0A0J7XIX7_9SPHN</name>
<dbReference type="SUPFAM" id="SSF88659">
    <property type="entry name" value="Sigma3 and sigma4 domains of RNA polymerase sigma factors"/>
    <property type="match status" value="1"/>
</dbReference>
<dbReference type="Gene3D" id="1.10.10.10">
    <property type="entry name" value="Winged helix-like DNA-binding domain superfamily/Winged helix DNA-binding domain"/>
    <property type="match status" value="1"/>
</dbReference>
<dbReference type="Proteomes" id="UP000052268">
    <property type="component" value="Unassembled WGS sequence"/>
</dbReference>
<proteinExistence type="inferred from homology"/>
<keyword evidence="7" id="KW-1185">Reference proteome</keyword>
<evidence type="ECO:0000259" key="5">
    <source>
        <dbReference type="Pfam" id="PF08281"/>
    </source>
</evidence>
<evidence type="ECO:0000256" key="1">
    <source>
        <dbReference type="ARBA" id="ARBA00010641"/>
    </source>
</evidence>
<evidence type="ECO:0000313" key="6">
    <source>
        <dbReference type="EMBL" id="KMS51981.1"/>
    </source>
</evidence>
<dbReference type="PATRIC" id="fig|1114963.3.peg.4167"/>
<dbReference type="OrthoDB" id="7190058at2"/>
<dbReference type="Pfam" id="PF08281">
    <property type="entry name" value="Sigma70_r4_2"/>
    <property type="match status" value="1"/>
</dbReference>
<dbReference type="EMBL" id="JACU01000010">
    <property type="protein sequence ID" value="KMS51981.1"/>
    <property type="molecule type" value="Genomic_DNA"/>
</dbReference>
<dbReference type="InterPro" id="IPR013249">
    <property type="entry name" value="RNA_pol_sigma70_r4_t2"/>
</dbReference>
<keyword evidence="4" id="KW-0804">Transcription</keyword>
<dbReference type="SUPFAM" id="SSF88946">
    <property type="entry name" value="Sigma2 domain of RNA polymerase sigma factors"/>
    <property type="match status" value="1"/>
</dbReference>
<sequence>MAGSGTHNTIMANSGLLEALMALGPALLRYLSLQGATADEAEDILQDVRLKVSTERVAPVSQPRAYLYRMTHNHFLLHRRAATRRERREQDWSDINGGDPPEIDEEPSVEARLVAREQLAILQGVLDRLPERTRLIFRRFRIEGLPQRQIAAELGISVSAVEKHLAHAYEAVAAMKKRFDEGGGTARSLKGERDRHGV</sequence>
<protein>
    <recommendedName>
        <fullName evidence="5">RNA polymerase sigma factor 70 region 4 type 2 domain-containing protein</fullName>
    </recommendedName>
</protein>
<feature type="domain" description="RNA polymerase sigma factor 70 region 4 type 2" evidence="5">
    <location>
        <begin position="121"/>
        <end position="170"/>
    </location>
</feature>
<keyword evidence="2" id="KW-0805">Transcription regulation</keyword>
<dbReference type="Gene3D" id="1.10.1740.10">
    <property type="match status" value="1"/>
</dbReference>
<dbReference type="GO" id="GO:0006352">
    <property type="term" value="P:DNA-templated transcription initiation"/>
    <property type="evidence" value="ECO:0007669"/>
    <property type="project" value="InterPro"/>
</dbReference>
<dbReference type="GO" id="GO:0003677">
    <property type="term" value="F:DNA binding"/>
    <property type="evidence" value="ECO:0007669"/>
    <property type="project" value="InterPro"/>
</dbReference>